<dbReference type="InterPro" id="IPR015943">
    <property type="entry name" value="WD40/YVTN_repeat-like_dom_sf"/>
</dbReference>
<accession>A0A8S1C507</accession>
<dbReference type="InterPro" id="IPR019775">
    <property type="entry name" value="WD40_repeat_CS"/>
</dbReference>
<dbReference type="Pfam" id="PF00400">
    <property type="entry name" value="WD40"/>
    <property type="match status" value="3"/>
</dbReference>
<dbReference type="Gene3D" id="2.130.10.10">
    <property type="entry name" value="YVTN repeat-like/Quinoprotein amine dehydrogenase"/>
    <property type="match status" value="1"/>
</dbReference>
<keyword evidence="2" id="KW-0677">Repeat</keyword>
<dbReference type="InterPro" id="IPR051179">
    <property type="entry name" value="WD_repeat_multifunction"/>
</dbReference>
<dbReference type="PROSITE" id="PS50294">
    <property type="entry name" value="WD_REPEATS_REGION"/>
    <property type="match status" value="1"/>
</dbReference>
<dbReference type="PANTHER" id="PTHR19857">
    <property type="entry name" value="MITOCHONDRIAL DIVISION PROTEIN 1-RELATED"/>
    <property type="match status" value="1"/>
</dbReference>
<dbReference type="PROSITE" id="PS50082">
    <property type="entry name" value="WD_REPEATS_2"/>
    <property type="match status" value="3"/>
</dbReference>
<sequence length="397" mass="43276">MADADDDFSLDPNDVYEEVEIEDLENMLESDGSENGDDDGAAGEEEEDLAPYVPERDDAKLVFNKHTKSVFCCDIDKTGTLAVTGGEDDIAYVWELSTGEVKITCKDNSDSVVSAKFNHDGSLVATGDMAGNVQVWKISNQERVLQDQISELNWMEWHPAINVLFAGAADGNVTFWRVSSGECKILPSNGVSSEVGKILPDGKRAVVGYEDGSVRVFDLHTCKCTFQVPADGVPIKSMSCHRDNTMVMAGCNNGETKLVNTKNGKVLGKLSCAAPEPYCVESAEFCPWENHANLAACVTLNGDISVWEISRQEIRNKTSLPENMTKLAWSKTNRCLILGTVKGDVELMNGLDLSKKIPPLLGHSSTILDFCQSGDGKLLLTVSDDFTARVFEMPVIE</sequence>
<name>A0A8S1C507_9INSE</name>
<keyword evidence="1 3" id="KW-0853">WD repeat</keyword>
<evidence type="ECO:0000256" key="3">
    <source>
        <dbReference type="PROSITE-ProRule" id="PRU00221"/>
    </source>
</evidence>
<feature type="region of interest" description="Disordered" evidence="4">
    <location>
        <begin position="25"/>
        <end position="53"/>
    </location>
</feature>
<dbReference type="OrthoDB" id="10261640at2759"/>
<gene>
    <name evidence="5" type="ORF">CLODIP_2_CD14773</name>
</gene>
<feature type="compositionally biased region" description="Acidic residues" evidence="4">
    <location>
        <begin position="25"/>
        <end position="49"/>
    </location>
</feature>
<evidence type="ECO:0000313" key="5">
    <source>
        <dbReference type="EMBL" id="CAB3363145.1"/>
    </source>
</evidence>
<protein>
    <recommendedName>
        <fullName evidence="7">Anaphase-promoting complex subunit 4 WD40 domain-containing protein</fullName>
    </recommendedName>
</protein>
<feature type="repeat" description="WD" evidence="3">
    <location>
        <begin position="105"/>
        <end position="146"/>
    </location>
</feature>
<dbReference type="SMART" id="SM00320">
    <property type="entry name" value="WD40"/>
    <property type="match status" value="7"/>
</dbReference>
<proteinExistence type="predicted"/>
<dbReference type="InterPro" id="IPR001680">
    <property type="entry name" value="WD40_rpt"/>
</dbReference>
<dbReference type="PROSITE" id="PS00678">
    <property type="entry name" value="WD_REPEATS_1"/>
    <property type="match status" value="1"/>
</dbReference>
<dbReference type="PANTHER" id="PTHR19857:SF8">
    <property type="entry name" value="ANGIO-ASSOCIATED MIGRATORY CELL PROTEIN"/>
    <property type="match status" value="1"/>
</dbReference>
<feature type="repeat" description="WD" evidence="3">
    <location>
        <begin position="63"/>
        <end position="104"/>
    </location>
</feature>
<organism evidence="5 6">
    <name type="scientific">Cloeon dipterum</name>
    <dbReference type="NCBI Taxonomy" id="197152"/>
    <lineage>
        <taxon>Eukaryota</taxon>
        <taxon>Metazoa</taxon>
        <taxon>Ecdysozoa</taxon>
        <taxon>Arthropoda</taxon>
        <taxon>Hexapoda</taxon>
        <taxon>Insecta</taxon>
        <taxon>Pterygota</taxon>
        <taxon>Palaeoptera</taxon>
        <taxon>Ephemeroptera</taxon>
        <taxon>Pisciforma</taxon>
        <taxon>Baetidae</taxon>
        <taxon>Cloeon</taxon>
    </lineage>
</organism>
<evidence type="ECO:0008006" key="7">
    <source>
        <dbReference type="Google" id="ProtNLM"/>
    </source>
</evidence>
<dbReference type="Proteomes" id="UP000494165">
    <property type="component" value="Unassembled WGS sequence"/>
</dbReference>
<dbReference type="InterPro" id="IPR036322">
    <property type="entry name" value="WD40_repeat_dom_sf"/>
</dbReference>
<dbReference type="AlphaFoldDB" id="A0A8S1C507"/>
<feature type="repeat" description="WD" evidence="3">
    <location>
        <begin position="145"/>
        <end position="186"/>
    </location>
</feature>
<reference evidence="5 6" key="1">
    <citation type="submission" date="2020-04" db="EMBL/GenBank/DDBJ databases">
        <authorList>
            <person name="Alioto T."/>
            <person name="Alioto T."/>
            <person name="Gomez Garrido J."/>
        </authorList>
    </citation>
    <scope>NUCLEOTIDE SEQUENCE [LARGE SCALE GENOMIC DNA]</scope>
</reference>
<keyword evidence="6" id="KW-1185">Reference proteome</keyword>
<comment type="caution">
    <text evidence="5">The sequence shown here is derived from an EMBL/GenBank/DDBJ whole genome shotgun (WGS) entry which is preliminary data.</text>
</comment>
<dbReference type="SUPFAM" id="SSF50978">
    <property type="entry name" value="WD40 repeat-like"/>
    <property type="match status" value="1"/>
</dbReference>
<evidence type="ECO:0000256" key="1">
    <source>
        <dbReference type="ARBA" id="ARBA00022574"/>
    </source>
</evidence>
<evidence type="ECO:0000256" key="2">
    <source>
        <dbReference type="ARBA" id="ARBA00022737"/>
    </source>
</evidence>
<evidence type="ECO:0000256" key="4">
    <source>
        <dbReference type="SAM" id="MobiDB-lite"/>
    </source>
</evidence>
<dbReference type="EMBL" id="CADEPI010000011">
    <property type="protein sequence ID" value="CAB3363145.1"/>
    <property type="molecule type" value="Genomic_DNA"/>
</dbReference>
<evidence type="ECO:0000313" key="6">
    <source>
        <dbReference type="Proteomes" id="UP000494165"/>
    </source>
</evidence>